<sequence length="264" mass="30006">MMNMPLIDAHIHLDLYEPSDQIRILSELSKEGVESLVAVSMHLASCQENAVLSKQYPKQVYPAFGFHPEQPLPSASELDQLVQWIRERAGEVLAIGEIGLPYYMRTELEAKGNHLDLAPYIQMLDQMLALAKELDKPVILHAVYEDADIVCDRLEAHGIKRAHFHWFKGSSQTVQRMADRGYFISFTPDLLYEEEIVGLARLYPAHQVMVETDGPWPFEGPFLGQLTHPAMIRAVAKVWADIQGLDKAEACDILYRNTKRFYGL</sequence>
<dbReference type="GO" id="GO:0016787">
    <property type="term" value="F:hydrolase activity"/>
    <property type="evidence" value="ECO:0007669"/>
    <property type="project" value="UniProtKB-KW"/>
</dbReference>
<dbReference type="Gene3D" id="3.20.20.140">
    <property type="entry name" value="Metal-dependent hydrolases"/>
    <property type="match status" value="1"/>
</dbReference>
<dbReference type="SUPFAM" id="SSF51556">
    <property type="entry name" value="Metallo-dependent hydrolases"/>
    <property type="match status" value="1"/>
</dbReference>
<dbReference type="Proteomes" id="UP001519288">
    <property type="component" value="Unassembled WGS sequence"/>
</dbReference>
<proteinExistence type="inferred from homology"/>
<dbReference type="EC" id="3.1.21.-" evidence="4"/>
<dbReference type="EMBL" id="JAGGLD010000004">
    <property type="protein sequence ID" value="MBP2001593.1"/>
    <property type="molecule type" value="Genomic_DNA"/>
</dbReference>
<dbReference type="PIRSF" id="PIRSF005902">
    <property type="entry name" value="DNase_TatD"/>
    <property type="match status" value="1"/>
</dbReference>
<evidence type="ECO:0000313" key="5">
    <source>
        <dbReference type="Proteomes" id="UP001519288"/>
    </source>
</evidence>
<dbReference type="PANTHER" id="PTHR46317">
    <property type="entry name" value="HYDROLASE OF PHP SUPERFAMILY-RELATED PROTEIN"/>
    <property type="match status" value="1"/>
</dbReference>
<keyword evidence="3 4" id="KW-0378">Hydrolase</keyword>
<keyword evidence="5" id="KW-1185">Reference proteome</keyword>
<dbReference type="Pfam" id="PF01026">
    <property type="entry name" value="TatD_DNase"/>
    <property type="match status" value="1"/>
</dbReference>
<comment type="caution">
    <text evidence="4">The sequence shown here is derived from an EMBL/GenBank/DDBJ whole genome shotgun (WGS) entry which is preliminary data.</text>
</comment>
<accession>A0ABS4JIQ4</accession>
<protein>
    <submittedName>
        <fullName evidence="4">TatD DNase family protein</fullName>
        <ecNumber evidence="4">3.1.21.-</ecNumber>
    </submittedName>
</protein>
<evidence type="ECO:0000313" key="4">
    <source>
        <dbReference type="EMBL" id="MBP2001593.1"/>
    </source>
</evidence>
<reference evidence="4 5" key="1">
    <citation type="submission" date="2021-03" db="EMBL/GenBank/DDBJ databases">
        <title>Genomic Encyclopedia of Type Strains, Phase IV (KMG-IV): sequencing the most valuable type-strain genomes for metagenomic binning, comparative biology and taxonomic classification.</title>
        <authorList>
            <person name="Goeker M."/>
        </authorList>
    </citation>
    <scope>NUCLEOTIDE SEQUENCE [LARGE SCALE GENOMIC DNA]</scope>
    <source>
        <strain evidence="4 5">DSM 26806</strain>
    </source>
</reference>
<gene>
    <name evidence="4" type="ORF">J2Z69_002638</name>
</gene>
<keyword evidence="2" id="KW-0479">Metal-binding</keyword>
<dbReference type="PROSITE" id="PS01137">
    <property type="entry name" value="TATD_1"/>
    <property type="match status" value="1"/>
</dbReference>
<dbReference type="CDD" id="cd01310">
    <property type="entry name" value="TatD_DNAse"/>
    <property type="match status" value="1"/>
</dbReference>
<name>A0ABS4JIQ4_9BACL</name>
<dbReference type="InterPro" id="IPR001130">
    <property type="entry name" value="TatD-like"/>
</dbReference>
<evidence type="ECO:0000256" key="2">
    <source>
        <dbReference type="ARBA" id="ARBA00022723"/>
    </source>
</evidence>
<evidence type="ECO:0000256" key="3">
    <source>
        <dbReference type="ARBA" id="ARBA00022801"/>
    </source>
</evidence>
<dbReference type="PANTHER" id="PTHR46317:SF1">
    <property type="entry name" value="HYDROLASE, TATD FAMILY"/>
    <property type="match status" value="1"/>
</dbReference>
<organism evidence="4 5">
    <name type="scientific">Paenibacillus shirakamiensis</name>
    <dbReference type="NCBI Taxonomy" id="1265935"/>
    <lineage>
        <taxon>Bacteria</taxon>
        <taxon>Bacillati</taxon>
        <taxon>Bacillota</taxon>
        <taxon>Bacilli</taxon>
        <taxon>Bacillales</taxon>
        <taxon>Paenibacillaceae</taxon>
        <taxon>Paenibacillus</taxon>
    </lineage>
</organism>
<dbReference type="InterPro" id="IPR018228">
    <property type="entry name" value="DNase_TatD-rel_CS"/>
</dbReference>
<evidence type="ECO:0000256" key="1">
    <source>
        <dbReference type="ARBA" id="ARBA00009275"/>
    </source>
</evidence>
<comment type="similarity">
    <text evidence="1">Belongs to the metallo-dependent hydrolases superfamily. TatD-type hydrolase family.</text>
</comment>
<dbReference type="InterPro" id="IPR032466">
    <property type="entry name" value="Metal_Hydrolase"/>
</dbReference>